<dbReference type="InterPro" id="IPR001753">
    <property type="entry name" value="Enoyl-CoA_hydra/iso"/>
</dbReference>
<dbReference type="GO" id="GO:0003824">
    <property type="term" value="F:catalytic activity"/>
    <property type="evidence" value="ECO:0007669"/>
    <property type="project" value="UniProtKB-ARBA"/>
</dbReference>
<evidence type="ECO:0000256" key="2">
    <source>
        <dbReference type="SAM" id="MobiDB-lite"/>
    </source>
</evidence>
<reference evidence="3" key="1">
    <citation type="journal article" date="2014" name="Int. J. Syst. Evol. Microbiol.">
        <title>Complete genome sequence of Corynebacterium casei LMG S-19264T (=DSM 44701T), isolated from a smear-ripened cheese.</title>
        <authorList>
            <consortium name="US DOE Joint Genome Institute (JGI-PGF)"/>
            <person name="Walter F."/>
            <person name="Albersmeier A."/>
            <person name="Kalinowski J."/>
            <person name="Ruckert C."/>
        </authorList>
    </citation>
    <scope>NUCLEOTIDE SEQUENCE</scope>
    <source>
        <strain evidence="3">CGMCC 1.12785</strain>
    </source>
</reference>
<keyword evidence="4" id="KW-1185">Reference proteome</keyword>
<name>A0A8J2TZ18_9MICO</name>
<feature type="region of interest" description="Disordered" evidence="2">
    <location>
        <begin position="1"/>
        <end position="23"/>
    </location>
</feature>
<comment type="caution">
    <text evidence="3">The sequence shown here is derived from an EMBL/GenBank/DDBJ whole genome shotgun (WGS) entry which is preliminary data.</text>
</comment>
<reference evidence="3" key="2">
    <citation type="submission" date="2020-09" db="EMBL/GenBank/DDBJ databases">
        <authorList>
            <person name="Sun Q."/>
            <person name="Zhou Y."/>
        </authorList>
    </citation>
    <scope>NUCLEOTIDE SEQUENCE</scope>
    <source>
        <strain evidence="3">CGMCC 1.12785</strain>
    </source>
</reference>
<evidence type="ECO:0000313" key="3">
    <source>
        <dbReference type="EMBL" id="GGA18706.1"/>
    </source>
</evidence>
<dbReference type="PANTHER" id="PTHR43802">
    <property type="entry name" value="ENOYL-COA HYDRATASE"/>
    <property type="match status" value="1"/>
</dbReference>
<dbReference type="Gene3D" id="3.90.226.10">
    <property type="entry name" value="2-enoyl-CoA Hydratase, Chain A, domain 1"/>
    <property type="match status" value="1"/>
</dbReference>
<accession>A0A8J2TZ18</accession>
<dbReference type="Proteomes" id="UP000616114">
    <property type="component" value="Unassembled WGS sequence"/>
</dbReference>
<dbReference type="Pfam" id="PF00378">
    <property type="entry name" value="ECH_1"/>
    <property type="match status" value="1"/>
</dbReference>
<dbReference type="NCBIfam" id="NF004796">
    <property type="entry name" value="PRK06144.1"/>
    <property type="match status" value="1"/>
</dbReference>
<dbReference type="AlphaFoldDB" id="A0A8J2TZ18"/>
<dbReference type="SUPFAM" id="SSF52096">
    <property type="entry name" value="ClpP/crotonase"/>
    <property type="match status" value="1"/>
</dbReference>
<dbReference type="RefSeq" id="WP_229745097.1">
    <property type="nucleotide sequence ID" value="NZ_BMFY01000009.1"/>
</dbReference>
<dbReference type="CDD" id="cd06558">
    <property type="entry name" value="crotonase-like"/>
    <property type="match status" value="1"/>
</dbReference>
<sequence>MTGSANGPVGGPGAPAETGKTGDLLIERRGPVLHVTFNRPHARNAMTPGMYSGLAAALEAADEDTEVRVSVLRGAGGKAFVAGTDITRFRGFDGDDGVAYEREVGAILQRILAVRKPVVAAIDGYCIGGGLSIAACADVRIASPTASFGVPIARTLGNTLAADTLRRLVTLLGESRAAAMLLTGSTFGADEAARSGFVWQVTEDLDGAVDELAARIAGLAPLTLWSIKELLRRGAGSSPVDDDDVLRRVYGSEDFAGAVDGFLSKTPWTWLGR</sequence>
<dbReference type="PANTHER" id="PTHR43802:SF1">
    <property type="entry name" value="IP11341P-RELATED"/>
    <property type="match status" value="1"/>
</dbReference>
<dbReference type="EMBL" id="BMFY01000009">
    <property type="protein sequence ID" value="GGA18706.1"/>
    <property type="molecule type" value="Genomic_DNA"/>
</dbReference>
<evidence type="ECO:0000313" key="4">
    <source>
        <dbReference type="Proteomes" id="UP000616114"/>
    </source>
</evidence>
<gene>
    <name evidence="3" type="ORF">GCM10011333_22270</name>
</gene>
<evidence type="ECO:0000256" key="1">
    <source>
        <dbReference type="ARBA" id="ARBA00005254"/>
    </source>
</evidence>
<protein>
    <submittedName>
        <fullName evidence="3">Enoyl-CoA hydratase</fullName>
    </submittedName>
</protein>
<comment type="similarity">
    <text evidence="1">Belongs to the enoyl-CoA hydratase/isomerase family.</text>
</comment>
<dbReference type="InterPro" id="IPR029045">
    <property type="entry name" value="ClpP/crotonase-like_dom_sf"/>
</dbReference>
<proteinExistence type="inferred from homology"/>
<organism evidence="3 4">
    <name type="scientific">Sediminivirga luteola</name>
    <dbReference type="NCBI Taxonomy" id="1774748"/>
    <lineage>
        <taxon>Bacteria</taxon>
        <taxon>Bacillati</taxon>
        <taxon>Actinomycetota</taxon>
        <taxon>Actinomycetes</taxon>
        <taxon>Micrococcales</taxon>
        <taxon>Brevibacteriaceae</taxon>
        <taxon>Sediminivirga</taxon>
    </lineage>
</organism>